<feature type="compositionally biased region" description="Basic and acidic residues" evidence="1">
    <location>
        <begin position="65"/>
        <end position="80"/>
    </location>
</feature>
<name>A0A0L0UUY8_9BASI</name>
<keyword evidence="3" id="KW-1185">Reference proteome</keyword>
<sequence>MANGRKHRKNLGSSISSLSSSRAPSKEPPPKKQPPTHVQDDEDSDDEPHAIDVNSTTPGSPQTLKHLETSDKQELREKGDESLYESIKPLLCLLRPSDHIRSQGQKRPMDDSVSICGGKINRPIYETSPSNLSKHVATCTQRELKSEGTQKLDALGVPQLCAVWCAQAARPFAALGDDLHQGIIHPVVIKNLSSRKTVSRDISKLYTAVQESLIDSFKHHKGVMYLGLDTWQSPNGFDILGTVIYRLVEEEEGGFHLEAMPLDFVRLQKSHTGEY</sequence>
<dbReference type="Proteomes" id="UP000054564">
    <property type="component" value="Unassembled WGS sequence"/>
</dbReference>
<gene>
    <name evidence="2" type="ORF">PSTG_15821</name>
</gene>
<feature type="compositionally biased region" description="Low complexity" evidence="1">
    <location>
        <begin position="13"/>
        <end position="23"/>
    </location>
</feature>
<reference evidence="3" key="1">
    <citation type="submission" date="2014-03" db="EMBL/GenBank/DDBJ databases">
        <title>The Genome Sequence of Puccinia striiformis f. sp. tritici PST-78.</title>
        <authorList>
            <consortium name="The Broad Institute Genome Sequencing Platform"/>
            <person name="Cuomo C."/>
            <person name="Hulbert S."/>
            <person name="Chen X."/>
            <person name="Walker B."/>
            <person name="Young S.K."/>
            <person name="Zeng Q."/>
            <person name="Gargeya S."/>
            <person name="Fitzgerald M."/>
            <person name="Haas B."/>
            <person name="Abouelleil A."/>
            <person name="Alvarado L."/>
            <person name="Arachchi H.M."/>
            <person name="Berlin A.M."/>
            <person name="Chapman S.B."/>
            <person name="Goldberg J."/>
            <person name="Griggs A."/>
            <person name="Gujja S."/>
            <person name="Hansen M."/>
            <person name="Howarth C."/>
            <person name="Imamovic A."/>
            <person name="Larimer J."/>
            <person name="McCowan C."/>
            <person name="Montmayeur A."/>
            <person name="Murphy C."/>
            <person name="Neiman D."/>
            <person name="Pearson M."/>
            <person name="Priest M."/>
            <person name="Roberts A."/>
            <person name="Saif S."/>
            <person name="Shea T."/>
            <person name="Sisk P."/>
            <person name="Sykes S."/>
            <person name="Wortman J."/>
            <person name="Nusbaum C."/>
            <person name="Birren B."/>
        </authorList>
    </citation>
    <scope>NUCLEOTIDE SEQUENCE [LARGE SCALE GENOMIC DNA]</scope>
    <source>
        <strain evidence="3">race PST-78</strain>
    </source>
</reference>
<feature type="region of interest" description="Disordered" evidence="1">
    <location>
        <begin position="1"/>
        <end position="80"/>
    </location>
</feature>
<evidence type="ECO:0000313" key="3">
    <source>
        <dbReference type="Proteomes" id="UP000054564"/>
    </source>
</evidence>
<evidence type="ECO:0000313" key="2">
    <source>
        <dbReference type="EMBL" id="KNE90756.1"/>
    </source>
</evidence>
<feature type="compositionally biased region" description="Basic residues" evidence="1">
    <location>
        <begin position="1"/>
        <end position="10"/>
    </location>
</feature>
<accession>A0A0L0UUY8</accession>
<comment type="caution">
    <text evidence="2">The sequence shown here is derived from an EMBL/GenBank/DDBJ whole genome shotgun (WGS) entry which is preliminary data.</text>
</comment>
<feature type="compositionally biased region" description="Polar residues" evidence="1">
    <location>
        <begin position="53"/>
        <end position="63"/>
    </location>
</feature>
<dbReference type="EMBL" id="AJIL01000239">
    <property type="protein sequence ID" value="KNE90756.1"/>
    <property type="molecule type" value="Genomic_DNA"/>
</dbReference>
<evidence type="ECO:0000256" key="1">
    <source>
        <dbReference type="SAM" id="MobiDB-lite"/>
    </source>
</evidence>
<dbReference type="OrthoDB" id="3259198at2759"/>
<organism evidence="2 3">
    <name type="scientific">Puccinia striiformis f. sp. tritici PST-78</name>
    <dbReference type="NCBI Taxonomy" id="1165861"/>
    <lineage>
        <taxon>Eukaryota</taxon>
        <taxon>Fungi</taxon>
        <taxon>Dikarya</taxon>
        <taxon>Basidiomycota</taxon>
        <taxon>Pucciniomycotina</taxon>
        <taxon>Pucciniomycetes</taxon>
        <taxon>Pucciniales</taxon>
        <taxon>Pucciniaceae</taxon>
        <taxon>Puccinia</taxon>
    </lineage>
</organism>
<protein>
    <submittedName>
        <fullName evidence="2">Uncharacterized protein</fullName>
    </submittedName>
</protein>
<dbReference type="AlphaFoldDB" id="A0A0L0UUY8"/>
<proteinExistence type="predicted"/>